<feature type="transmembrane region" description="Helical" evidence="6">
    <location>
        <begin position="26"/>
        <end position="46"/>
    </location>
</feature>
<feature type="transmembrane region" description="Helical" evidence="6">
    <location>
        <begin position="191"/>
        <end position="215"/>
    </location>
</feature>
<keyword evidence="2" id="KW-1003">Cell membrane</keyword>
<keyword evidence="4 6" id="KW-1133">Transmembrane helix</keyword>
<keyword evidence="3 6" id="KW-0812">Transmembrane</keyword>
<dbReference type="PANTHER" id="PTHR30485:SF1">
    <property type="entry name" value="CYTOCHROME YDHU-RELATED"/>
    <property type="match status" value="1"/>
</dbReference>
<dbReference type="GO" id="GO:0020037">
    <property type="term" value="F:heme binding"/>
    <property type="evidence" value="ECO:0007669"/>
    <property type="project" value="TreeGrafter"/>
</dbReference>
<dbReference type="Proteomes" id="UP000183987">
    <property type="component" value="Unassembled WGS sequence"/>
</dbReference>
<evidence type="ECO:0000313" key="8">
    <source>
        <dbReference type="EMBL" id="SHF94602.1"/>
    </source>
</evidence>
<keyword evidence="5 6" id="KW-0472">Membrane</keyword>
<dbReference type="GO" id="GO:0009055">
    <property type="term" value="F:electron transfer activity"/>
    <property type="evidence" value="ECO:0007669"/>
    <property type="project" value="InterPro"/>
</dbReference>
<protein>
    <submittedName>
        <fullName evidence="8">Thiosulfate reductase cytochrome b subunit</fullName>
    </submittedName>
</protein>
<dbReference type="Gene3D" id="1.20.950.20">
    <property type="entry name" value="Transmembrane di-heme cytochromes, Chain C"/>
    <property type="match status" value="1"/>
</dbReference>
<reference evidence="9" key="1">
    <citation type="submission" date="2016-11" db="EMBL/GenBank/DDBJ databases">
        <authorList>
            <person name="Varghese N."/>
            <person name="Submissions S."/>
        </authorList>
    </citation>
    <scope>NUCLEOTIDE SEQUENCE [LARGE SCALE GENOMIC DNA]</scope>
    <source>
        <strain evidence="9">DSM 29326</strain>
    </source>
</reference>
<feature type="domain" description="Cytochrome b561 bacterial/Ni-hydrogenase" evidence="7">
    <location>
        <begin position="19"/>
        <end position="269"/>
    </location>
</feature>
<accession>A0A1M5FTV1</accession>
<dbReference type="PANTHER" id="PTHR30485">
    <property type="entry name" value="NI/FE-HYDROGENASE 1 B-TYPE CYTOCHROME SUBUNIT"/>
    <property type="match status" value="1"/>
</dbReference>
<evidence type="ECO:0000256" key="5">
    <source>
        <dbReference type="ARBA" id="ARBA00023136"/>
    </source>
</evidence>
<evidence type="ECO:0000256" key="2">
    <source>
        <dbReference type="ARBA" id="ARBA00022475"/>
    </source>
</evidence>
<dbReference type="SUPFAM" id="SSF81342">
    <property type="entry name" value="Transmembrane di-heme cytochromes"/>
    <property type="match status" value="1"/>
</dbReference>
<dbReference type="InterPro" id="IPR011577">
    <property type="entry name" value="Cyt_b561_bac/Ni-Hgenase"/>
</dbReference>
<feature type="transmembrane region" description="Helical" evidence="6">
    <location>
        <begin position="235"/>
        <end position="257"/>
    </location>
</feature>
<dbReference type="GO" id="GO:0005886">
    <property type="term" value="C:plasma membrane"/>
    <property type="evidence" value="ECO:0007669"/>
    <property type="project" value="UniProtKB-SubCell"/>
</dbReference>
<dbReference type="InterPro" id="IPR016174">
    <property type="entry name" value="Di-haem_cyt_TM"/>
</dbReference>
<dbReference type="EMBL" id="FQUE01000025">
    <property type="protein sequence ID" value="SHF94602.1"/>
    <property type="molecule type" value="Genomic_DNA"/>
</dbReference>
<feature type="transmembrane region" description="Helical" evidence="6">
    <location>
        <begin position="123"/>
        <end position="140"/>
    </location>
</feature>
<name>A0A1M5FTV1_LOKAT</name>
<dbReference type="STRING" id="366533.SAMN05444339_1256"/>
<dbReference type="Pfam" id="PF01292">
    <property type="entry name" value="Ni_hydr_CYTB"/>
    <property type="match status" value="1"/>
</dbReference>
<evidence type="ECO:0000313" key="9">
    <source>
        <dbReference type="Proteomes" id="UP000183987"/>
    </source>
</evidence>
<dbReference type="AlphaFoldDB" id="A0A1M5FTV1"/>
<evidence type="ECO:0000256" key="6">
    <source>
        <dbReference type="SAM" id="Phobius"/>
    </source>
</evidence>
<proteinExistence type="predicted"/>
<evidence type="ECO:0000256" key="4">
    <source>
        <dbReference type="ARBA" id="ARBA00022989"/>
    </source>
</evidence>
<evidence type="ECO:0000256" key="1">
    <source>
        <dbReference type="ARBA" id="ARBA00004651"/>
    </source>
</evidence>
<dbReference type="InterPro" id="IPR051542">
    <property type="entry name" value="Hydrogenase_cytochrome"/>
</dbReference>
<evidence type="ECO:0000259" key="7">
    <source>
        <dbReference type="Pfam" id="PF01292"/>
    </source>
</evidence>
<comment type="subcellular location">
    <subcellularLocation>
        <location evidence="1">Cell membrane</location>
        <topology evidence="1">Multi-pass membrane protein</topology>
    </subcellularLocation>
</comment>
<sequence>MSLHVVSEAPPHGGDLVRRHRLSTRLWHWTNASVLVIMLGSGLMIFNAHPRLYWGNYGANPDPAWLEIGATADAGVLTVAGQQIKTTGVLGKWTDSGGVVRNRAFPGWATIPSTYNLALARRWHLTFAWLFAGALLIYALRSLWNGHMRRDLLPTREELRPRHIWGDIKHHATLNFPPGFAALRYNILQKFAYLSVLVILLPGMVLTGLTMSPAATALMPWLIDVFGGRQSARSLHFIFMALLFGFFIVHMIMVLLAGPFNEVRSMITGRFRLPKEKGQ</sequence>
<dbReference type="GO" id="GO:0022904">
    <property type="term" value="P:respiratory electron transport chain"/>
    <property type="evidence" value="ECO:0007669"/>
    <property type="project" value="InterPro"/>
</dbReference>
<dbReference type="RefSeq" id="WP_072858976.1">
    <property type="nucleotide sequence ID" value="NZ_FQUE01000025.1"/>
</dbReference>
<dbReference type="OrthoDB" id="9781740at2"/>
<evidence type="ECO:0000256" key="3">
    <source>
        <dbReference type="ARBA" id="ARBA00022692"/>
    </source>
</evidence>
<gene>
    <name evidence="8" type="ORF">SAMN05444339_1256</name>
</gene>
<keyword evidence="9" id="KW-1185">Reference proteome</keyword>
<organism evidence="8 9">
    <name type="scientific">Loktanella atrilutea</name>
    <dbReference type="NCBI Taxonomy" id="366533"/>
    <lineage>
        <taxon>Bacteria</taxon>
        <taxon>Pseudomonadati</taxon>
        <taxon>Pseudomonadota</taxon>
        <taxon>Alphaproteobacteria</taxon>
        <taxon>Rhodobacterales</taxon>
        <taxon>Roseobacteraceae</taxon>
        <taxon>Loktanella</taxon>
    </lineage>
</organism>